<evidence type="ECO:0000256" key="1">
    <source>
        <dbReference type="SAM" id="Phobius"/>
    </source>
</evidence>
<dbReference type="AlphaFoldDB" id="A0A226EAM8"/>
<keyword evidence="1" id="KW-0812">Transmembrane</keyword>
<keyword evidence="1" id="KW-1133">Transmembrane helix</keyword>
<evidence type="ECO:0000313" key="3">
    <source>
        <dbReference type="Proteomes" id="UP000198287"/>
    </source>
</evidence>
<feature type="transmembrane region" description="Helical" evidence="1">
    <location>
        <begin position="25"/>
        <end position="46"/>
    </location>
</feature>
<dbReference type="EMBL" id="LNIX01000005">
    <property type="protein sequence ID" value="OXA54204.1"/>
    <property type="molecule type" value="Genomic_DNA"/>
</dbReference>
<organism evidence="2 3">
    <name type="scientific">Folsomia candida</name>
    <name type="common">Springtail</name>
    <dbReference type="NCBI Taxonomy" id="158441"/>
    <lineage>
        <taxon>Eukaryota</taxon>
        <taxon>Metazoa</taxon>
        <taxon>Ecdysozoa</taxon>
        <taxon>Arthropoda</taxon>
        <taxon>Hexapoda</taxon>
        <taxon>Collembola</taxon>
        <taxon>Entomobryomorpha</taxon>
        <taxon>Isotomoidea</taxon>
        <taxon>Isotomidae</taxon>
        <taxon>Proisotominae</taxon>
        <taxon>Folsomia</taxon>
    </lineage>
</organism>
<evidence type="ECO:0000313" key="2">
    <source>
        <dbReference type="EMBL" id="OXA54204.1"/>
    </source>
</evidence>
<proteinExistence type="predicted"/>
<keyword evidence="3" id="KW-1185">Reference proteome</keyword>
<feature type="transmembrane region" description="Helical" evidence="1">
    <location>
        <begin position="58"/>
        <end position="79"/>
    </location>
</feature>
<dbReference type="Proteomes" id="UP000198287">
    <property type="component" value="Unassembled WGS sequence"/>
</dbReference>
<feature type="transmembrane region" description="Helical" evidence="1">
    <location>
        <begin position="139"/>
        <end position="165"/>
    </location>
</feature>
<feature type="transmembrane region" description="Helical" evidence="1">
    <location>
        <begin position="266"/>
        <end position="285"/>
    </location>
</feature>
<protein>
    <submittedName>
        <fullName evidence="2">Uncharacterized protein</fullName>
    </submittedName>
</protein>
<reference evidence="2 3" key="1">
    <citation type="submission" date="2015-12" db="EMBL/GenBank/DDBJ databases">
        <title>The genome of Folsomia candida.</title>
        <authorList>
            <person name="Faddeeva A."/>
            <person name="Derks M.F."/>
            <person name="Anvar Y."/>
            <person name="Smit S."/>
            <person name="Van Straalen N."/>
            <person name="Roelofs D."/>
        </authorList>
    </citation>
    <scope>NUCLEOTIDE SEQUENCE [LARGE SCALE GENOMIC DNA]</scope>
    <source>
        <strain evidence="2 3">VU population</strain>
        <tissue evidence="2">Whole body</tissue>
    </source>
</reference>
<comment type="caution">
    <text evidence="2">The sequence shown here is derived from an EMBL/GenBank/DDBJ whole genome shotgun (WGS) entry which is preliminary data.</text>
</comment>
<name>A0A226EAM8_FOLCA</name>
<sequence>MPTIFDYLPLIRAQFFIKNLFFCNFITWSYTLPLIFNTTQCAIVLARMRSLIYNGPKTVFFTQIISCCLSLSNIGHWAMGLACRIKSAEIAAYFNGILVTHAQYGKLPLPTRRGAKLGLLRDIVSTGKRMPGDVARGEMGRFALCIGIFTMIVPTILLNLLVLMLPCAMPHLLRSTFPDCAAEFVWDWGMGKNWAWAVTLVDMFSSGYGMCLACVAEPFVFHCGVTCVADHLKRTRNSLNLQSILAYRQAQILTTAVNNINQVGNLPIMITDLTWVGVTCLYAVIPHNSKLSVPAFLIAIVLGIDCTVVTSFILYKAGADLHQLSRDILQNWRGRKRMMRDGYLRRMKASCNALKIRIGSSGNFIEKATPLIIFQFSMEQVASLLLISVKQERNLHA</sequence>
<feature type="transmembrane region" description="Helical" evidence="1">
    <location>
        <begin position="291"/>
        <end position="315"/>
    </location>
</feature>
<accession>A0A226EAM8</accession>
<gene>
    <name evidence="2" type="ORF">Fcan01_10127</name>
</gene>
<keyword evidence="1" id="KW-0472">Membrane</keyword>